<dbReference type="PANTHER" id="PTHR15131:SF3">
    <property type="entry name" value="SNRNA-ACTIVATING PROTEIN COMPLEX SUBUNIT 1"/>
    <property type="match status" value="1"/>
</dbReference>
<proteinExistence type="predicted"/>
<dbReference type="WBParaSite" id="TCONS_00007268.p1">
    <property type="protein sequence ID" value="TCONS_00007268.p1"/>
    <property type="gene ID" value="XLOC_005307"/>
</dbReference>
<feature type="region of interest" description="Disordered" evidence="1">
    <location>
        <begin position="18"/>
        <end position="37"/>
    </location>
</feature>
<evidence type="ECO:0000313" key="2">
    <source>
        <dbReference type="Proteomes" id="UP000035681"/>
    </source>
</evidence>
<sequence length="308" mass="35888">MDNYSNNEDGNLEDNLELMDTKSSNNPQEGFINGESSKSHEETILNLNSDFFSKHEILRQYGILEDIKNFYKAYCAENSLAFNNFTKLYGEHSMSVLFLGKFAAYELFPLVDDNYKPYLPAVDNEIDRSKDNDYENLRKIVFGIYLCYMFYNCQPSQYVCNIHIQVRQLQELQRIMKEVLLKANQYEAMYCLYCLIQHDAFTIVPFGNDYTFKLASSRILQNDGSERLPSIKNFDLITSGGNLNPYKKEKAFKHMQTCHEKYLEMKEKFGMSNISKVQDSPNDILDNIDKRVKKKFKMMDDPPKSGGN</sequence>
<evidence type="ECO:0000313" key="3">
    <source>
        <dbReference type="WBParaSite" id="TCONS_00007268.p1"/>
    </source>
</evidence>
<dbReference type="AlphaFoldDB" id="A0AAF5D5Y0"/>
<organism evidence="2 3">
    <name type="scientific">Strongyloides stercoralis</name>
    <name type="common">Threadworm</name>
    <dbReference type="NCBI Taxonomy" id="6248"/>
    <lineage>
        <taxon>Eukaryota</taxon>
        <taxon>Metazoa</taxon>
        <taxon>Ecdysozoa</taxon>
        <taxon>Nematoda</taxon>
        <taxon>Chromadorea</taxon>
        <taxon>Rhabditida</taxon>
        <taxon>Tylenchina</taxon>
        <taxon>Panagrolaimomorpha</taxon>
        <taxon>Strongyloidoidea</taxon>
        <taxon>Strongyloididae</taxon>
        <taxon>Strongyloides</taxon>
    </lineage>
</organism>
<dbReference type="PANTHER" id="PTHR15131">
    <property type="entry name" value="SMALL NUCLEAR RNA ACTIVATING COMPLEX, POLYPEPTIDE 1"/>
    <property type="match status" value="1"/>
</dbReference>
<dbReference type="GO" id="GO:0042795">
    <property type="term" value="P:snRNA transcription by RNA polymerase II"/>
    <property type="evidence" value="ECO:0007669"/>
    <property type="project" value="TreeGrafter"/>
</dbReference>
<dbReference type="GO" id="GO:0043565">
    <property type="term" value="F:sequence-specific DNA binding"/>
    <property type="evidence" value="ECO:0007669"/>
    <property type="project" value="TreeGrafter"/>
</dbReference>
<dbReference type="GO" id="GO:0042796">
    <property type="term" value="P:snRNA transcription by RNA polymerase III"/>
    <property type="evidence" value="ECO:0007669"/>
    <property type="project" value="TreeGrafter"/>
</dbReference>
<accession>A0AAF5D5Y0</accession>
<dbReference type="InterPro" id="IPR019188">
    <property type="entry name" value="SNAPC1"/>
</dbReference>
<reference evidence="3" key="1">
    <citation type="submission" date="2024-02" db="UniProtKB">
        <authorList>
            <consortium name="WormBaseParasite"/>
        </authorList>
    </citation>
    <scope>IDENTIFICATION</scope>
</reference>
<name>A0AAF5D5Y0_STRER</name>
<dbReference type="GO" id="GO:0019185">
    <property type="term" value="C:snRNA-activating protein complex"/>
    <property type="evidence" value="ECO:0007669"/>
    <property type="project" value="TreeGrafter"/>
</dbReference>
<dbReference type="Proteomes" id="UP000035681">
    <property type="component" value="Unplaced"/>
</dbReference>
<evidence type="ECO:0000256" key="1">
    <source>
        <dbReference type="SAM" id="MobiDB-lite"/>
    </source>
</evidence>
<protein>
    <submittedName>
        <fullName evidence="3">Uncharacterized protein</fullName>
    </submittedName>
</protein>
<keyword evidence="2" id="KW-1185">Reference proteome</keyword>
<dbReference type="Pfam" id="PF09808">
    <property type="entry name" value="SNAPC1"/>
    <property type="match status" value="1"/>
</dbReference>